<gene>
    <name evidence="1" type="ORF">DEAC_c38220</name>
</gene>
<dbReference type="STRING" id="476652.DEAC_c38220"/>
<comment type="caution">
    <text evidence="1">The sequence shown here is derived from an EMBL/GenBank/DDBJ whole genome shotgun (WGS) entry which is preliminary data.</text>
</comment>
<accession>A0A0J1FKZ8</accession>
<dbReference type="RefSeq" id="WP_161796477.1">
    <property type="nucleotide sequence ID" value="NZ_LDZY01000016.1"/>
</dbReference>
<evidence type="ECO:0000313" key="2">
    <source>
        <dbReference type="Proteomes" id="UP000036356"/>
    </source>
</evidence>
<protein>
    <submittedName>
        <fullName evidence="1">Uncharacterized protein</fullName>
    </submittedName>
</protein>
<dbReference type="AlphaFoldDB" id="A0A0J1FKZ8"/>
<name>A0A0J1FKZ8_9FIRM</name>
<reference evidence="1 2" key="1">
    <citation type="submission" date="2015-06" db="EMBL/GenBank/DDBJ databases">
        <title>Draft genome of the moderately acidophilic sulfate reducer Candidatus Desulfosporosinus acididurans strain M1.</title>
        <authorList>
            <person name="Poehlein A."/>
            <person name="Petzsch P."/>
            <person name="Johnson B.D."/>
            <person name="Schloemann M."/>
            <person name="Daniel R."/>
            <person name="Muehling M."/>
        </authorList>
    </citation>
    <scope>NUCLEOTIDE SEQUENCE [LARGE SCALE GENOMIC DNA]</scope>
    <source>
        <strain evidence="1 2">M1</strain>
    </source>
</reference>
<dbReference type="EMBL" id="LDZY01000016">
    <property type="protein sequence ID" value="KLU64189.1"/>
    <property type="molecule type" value="Genomic_DNA"/>
</dbReference>
<organism evidence="1 2">
    <name type="scientific">Desulfosporosinus acididurans</name>
    <dbReference type="NCBI Taxonomy" id="476652"/>
    <lineage>
        <taxon>Bacteria</taxon>
        <taxon>Bacillati</taxon>
        <taxon>Bacillota</taxon>
        <taxon>Clostridia</taxon>
        <taxon>Eubacteriales</taxon>
        <taxon>Desulfitobacteriaceae</taxon>
        <taxon>Desulfosporosinus</taxon>
    </lineage>
</organism>
<dbReference type="Proteomes" id="UP000036356">
    <property type="component" value="Unassembled WGS sequence"/>
</dbReference>
<dbReference type="PATRIC" id="fig|476652.3.peg.4044"/>
<evidence type="ECO:0000313" key="1">
    <source>
        <dbReference type="EMBL" id="KLU64189.1"/>
    </source>
</evidence>
<keyword evidence="2" id="KW-1185">Reference proteome</keyword>
<proteinExistence type="predicted"/>
<sequence length="49" mass="5592">MPRAILTYPKALTELESWRGALDVVLHIPERFVVSGFIVYCPPYAGNWN</sequence>